<keyword evidence="3" id="KW-1185">Reference proteome</keyword>
<name>A0ABS6JXS0_9BACI</name>
<dbReference type="Gene3D" id="1.20.120.450">
    <property type="entry name" value="dinb family like domain"/>
    <property type="match status" value="1"/>
</dbReference>
<dbReference type="InterPro" id="IPR024775">
    <property type="entry name" value="DinB-like"/>
</dbReference>
<dbReference type="SUPFAM" id="SSF109854">
    <property type="entry name" value="DinB/YfiT-like putative metalloenzymes"/>
    <property type="match status" value="1"/>
</dbReference>
<dbReference type="Pfam" id="PF12867">
    <property type="entry name" value="DinB_2"/>
    <property type="match status" value="1"/>
</dbReference>
<evidence type="ECO:0000259" key="1">
    <source>
        <dbReference type="Pfam" id="PF12867"/>
    </source>
</evidence>
<organism evidence="2 3">
    <name type="scientific">Evansella alkalicola</name>
    <dbReference type="NCBI Taxonomy" id="745819"/>
    <lineage>
        <taxon>Bacteria</taxon>
        <taxon>Bacillati</taxon>
        <taxon>Bacillota</taxon>
        <taxon>Bacilli</taxon>
        <taxon>Bacillales</taxon>
        <taxon>Bacillaceae</taxon>
        <taxon>Evansella</taxon>
    </lineage>
</organism>
<proteinExistence type="predicted"/>
<dbReference type="RefSeq" id="WP_088076749.1">
    <property type="nucleotide sequence ID" value="NZ_JAHQCR010000072.1"/>
</dbReference>
<feature type="domain" description="DinB-like" evidence="1">
    <location>
        <begin position="19"/>
        <end position="152"/>
    </location>
</feature>
<dbReference type="InterPro" id="IPR034660">
    <property type="entry name" value="DinB/YfiT-like"/>
</dbReference>
<dbReference type="EMBL" id="JAHQCR010000072">
    <property type="protein sequence ID" value="MBU9723190.1"/>
    <property type="molecule type" value="Genomic_DNA"/>
</dbReference>
<comment type="caution">
    <text evidence="2">The sequence shown here is derived from an EMBL/GenBank/DDBJ whole genome shotgun (WGS) entry which is preliminary data.</text>
</comment>
<accession>A0ABS6JXS0</accession>
<protein>
    <submittedName>
        <fullName evidence="2">DinB family protein</fullName>
    </submittedName>
</protein>
<gene>
    <name evidence="2" type="ORF">KS407_17365</name>
</gene>
<evidence type="ECO:0000313" key="2">
    <source>
        <dbReference type="EMBL" id="MBU9723190.1"/>
    </source>
</evidence>
<dbReference type="Proteomes" id="UP000790580">
    <property type="component" value="Unassembled WGS sequence"/>
</dbReference>
<reference evidence="2 3" key="1">
    <citation type="submission" date="2021-06" db="EMBL/GenBank/DDBJ databases">
        <title>Bacillus sp. RD4P76, an endophyte from a halophyte.</title>
        <authorList>
            <person name="Sun J.-Q."/>
        </authorList>
    </citation>
    <scope>NUCLEOTIDE SEQUENCE [LARGE SCALE GENOMIC DNA]</scope>
    <source>
        <strain evidence="2 3">JCM 17098</strain>
    </source>
</reference>
<sequence>MPSVKNYQQEMNNHIDGIVNRVKQLSDDEIHYKPAEDVWSVIEIIGHVEEVITYWTKELIRVIQDPDTSWGRGLQDEARLSAVANAPKRQVADILEGIEKARNDANDRWSEVSDKDLELQAPHRNPKFGVKPMSFLVEHFITDHLKNHLGQIERNLKELKSSN</sequence>
<evidence type="ECO:0000313" key="3">
    <source>
        <dbReference type="Proteomes" id="UP000790580"/>
    </source>
</evidence>